<dbReference type="AlphaFoldDB" id="A0A6J6NR67"/>
<organism evidence="1">
    <name type="scientific">freshwater metagenome</name>
    <dbReference type="NCBI Taxonomy" id="449393"/>
    <lineage>
        <taxon>unclassified sequences</taxon>
        <taxon>metagenomes</taxon>
        <taxon>ecological metagenomes</taxon>
    </lineage>
</organism>
<protein>
    <submittedName>
        <fullName evidence="1">Unannotated protein</fullName>
    </submittedName>
</protein>
<accession>A0A6J6NR67</accession>
<sequence length="91" mass="9829">MNLPSDALVSNNALFVADTSFHRILVWNSVTSALAGGLPDAYLGAASSTDTRPTHSATEVRMPASLWVANGYLWVGERKFGHRVVRFALTP</sequence>
<evidence type="ECO:0000313" key="1">
    <source>
        <dbReference type="EMBL" id="CAB4687308.1"/>
    </source>
</evidence>
<dbReference type="EMBL" id="CAEZXG010000081">
    <property type="protein sequence ID" value="CAB4687308.1"/>
    <property type="molecule type" value="Genomic_DNA"/>
</dbReference>
<name>A0A6J6NR67_9ZZZZ</name>
<gene>
    <name evidence="1" type="ORF">UFOPK2359_01036</name>
</gene>
<proteinExistence type="predicted"/>
<reference evidence="1" key="1">
    <citation type="submission" date="2020-05" db="EMBL/GenBank/DDBJ databases">
        <authorList>
            <person name="Chiriac C."/>
            <person name="Salcher M."/>
            <person name="Ghai R."/>
            <person name="Kavagutti S V."/>
        </authorList>
    </citation>
    <scope>NUCLEOTIDE SEQUENCE</scope>
</reference>